<feature type="domain" description="Mechanosensitive ion channel transmembrane helices 2/3" evidence="11">
    <location>
        <begin position="349"/>
        <end position="390"/>
    </location>
</feature>
<feature type="transmembrane region" description="Helical" evidence="8">
    <location>
        <begin position="371"/>
        <end position="393"/>
    </location>
</feature>
<evidence type="ECO:0000256" key="3">
    <source>
        <dbReference type="ARBA" id="ARBA00022475"/>
    </source>
</evidence>
<keyword evidence="3" id="KW-1003">Cell membrane</keyword>
<evidence type="ECO:0000259" key="9">
    <source>
        <dbReference type="Pfam" id="PF00924"/>
    </source>
</evidence>
<evidence type="ECO:0000256" key="6">
    <source>
        <dbReference type="ARBA" id="ARBA00023136"/>
    </source>
</evidence>
<evidence type="ECO:0000256" key="4">
    <source>
        <dbReference type="ARBA" id="ARBA00022692"/>
    </source>
</evidence>
<evidence type="ECO:0000256" key="2">
    <source>
        <dbReference type="ARBA" id="ARBA00008017"/>
    </source>
</evidence>
<dbReference type="Pfam" id="PF21082">
    <property type="entry name" value="MS_channel_3rd"/>
    <property type="match status" value="1"/>
</dbReference>
<dbReference type="Gene3D" id="2.30.30.60">
    <property type="match status" value="1"/>
</dbReference>
<dbReference type="InterPro" id="IPR006685">
    <property type="entry name" value="MscS_channel_2nd"/>
</dbReference>
<dbReference type="Pfam" id="PF21088">
    <property type="entry name" value="MS_channel_1st"/>
    <property type="match status" value="1"/>
</dbReference>
<evidence type="ECO:0000256" key="8">
    <source>
        <dbReference type="SAM" id="Phobius"/>
    </source>
</evidence>
<dbReference type="InterPro" id="IPR023408">
    <property type="entry name" value="MscS_beta-dom_sf"/>
</dbReference>
<gene>
    <name evidence="12" type="ORF">FEV09_18280</name>
</gene>
<dbReference type="Proteomes" id="UP001152872">
    <property type="component" value="Unassembled WGS sequence"/>
</dbReference>
<comment type="similarity">
    <text evidence="2">Belongs to the MscS (TC 1.A.23) family.</text>
</comment>
<keyword evidence="4 8" id="KW-0812">Transmembrane</keyword>
<dbReference type="InterPro" id="IPR049278">
    <property type="entry name" value="MS_channel_C"/>
</dbReference>
<feature type="domain" description="Mechanosensitive ion channel MscS" evidence="9">
    <location>
        <begin position="392"/>
        <end position="456"/>
    </location>
</feature>
<dbReference type="InterPro" id="IPR045276">
    <property type="entry name" value="YbiO_bact"/>
</dbReference>
<dbReference type="SUPFAM" id="SSF50182">
    <property type="entry name" value="Sm-like ribonucleoproteins"/>
    <property type="match status" value="1"/>
</dbReference>
<comment type="subcellular location">
    <subcellularLocation>
        <location evidence="1">Cell membrane</location>
        <topology evidence="1">Multi-pass membrane protein</topology>
    </subcellularLocation>
</comment>
<keyword evidence="13" id="KW-1185">Reference proteome</keyword>
<dbReference type="Pfam" id="PF00924">
    <property type="entry name" value="MS_channel_2nd"/>
    <property type="match status" value="1"/>
</dbReference>
<keyword evidence="5 8" id="KW-1133">Transmembrane helix</keyword>
<feature type="transmembrane region" description="Helical" evidence="8">
    <location>
        <begin position="190"/>
        <end position="208"/>
    </location>
</feature>
<dbReference type="SUPFAM" id="SSF82689">
    <property type="entry name" value="Mechanosensitive channel protein MscS (YggB), C-terminal domain"/>
    <property type="match status" value="1"/>
</dbReference>
<comment type="caution">
    <text evidence="12">The sequence shown here is derived from an EMBL/GenBank/DDBJ whole genome shotgun (WGS) entry which is preliminary data.</text>
</comment>
<organism evidence="12 13">
    <name type="scientific">Pseudanabaena catenata USMAC16</name>
    <dbReference type="NCBI Taxonomy" id="1855837"/>
    <lineage>
        <taxon>Bacteria</taxon>
        <taxon>Bacillati</taxon>
        <taxon>Cyanobacteriota</taxon>
        <taxon>Cyanophyceae</taxon>
        <taxon>Pseudanabaenales</taxon>
        <taxon>Pseudanabaenaceae</taxon>
        <taxon>Pseudanabaena</taxon>
    </lineage>
</organism>
<dbReference type="PANTHER" id="PTHR30460">
    <property type="entry name" value="MODERATE CONDUCTANCE MECHANOSENSITIVE CHANNEL YBIO"/>
    <property type="match status" value="1"/>
</dbReference>
<protein>
    <submittedName>
        <fullName evidence="12">Mechanosensitive ion channel family protein</fullName>
    </submittedName>
</protein>
<evidence type="ECO:0000256" key="1">
    <source>
        <dbReference type="ARBA" id="ARBA00004651"/>
    </source>
</evidence>
<keyword evidence="6 8" id="KW-0472">Membrane</keyword>
<dbReference type="Gene3D" id="3.30.70.100">
    <property type="match status" value="1"/>
</dbReference>
<feature type="domain" description="Mechanosensitive ion channel MscS C-terminal" evidence="10">
    <location>
        <begin position="461"/>
        <end position="549"/>
    </location>
</feature>
<evidence type="ECO:0000259" key="10">
    <source>
        <dbReference type="Pfam" id="PF21082"/>
    </source>
</evidence>
<dbReference type="GO" id="GO:0008381">
    <property type="term" value="F:mechanosensitive monoatomic ion channel activity"/>
    <property type="evidence" value="ECO:0007669"/>
    <property type="project" value="InterPro"/>
</dbReference>
<evidence type="ECO:0000259" key="11">
    <source>
        <dbReference type="Pfam" id="PF21088"/>
    </source>
</evidence>
<proteinExistence type="inferred from homology"/>
<feature type="transmembrane region" description="Helical" evidence="8">
    <location>
        <begin position="289"/>
        <end position="308"/>
    </location>
</feature>
<name>A0A9X4M9P9_9CYAN</name>
<accession>A0A9X4M9P9</accession>
<dbReference type="EMBL" id="VBTY01000191">
    <property type="protein sequence ID" value="MDG3496491.1"/>
    <property type="molecule type" value="Genomic_DNA"/>
</dbReference>
<feature type="region of interest" description="Disordered" evidence="7">
    <location>
        <begin position="560"/>
        <end position="580"/>
    </location>
</feature>
<dbReference type="InterPro" id="IPR011066">
    <property type="entry name" value="MscS_channel_C_sf"/>
</dbReference>
<feature type="transmembrane region" description="Helical" evidence="8">
    <location>
        <begin position="20"/>
        <end position="39"/>
    </location>
</feature>
<dbReference type="AlphaFoldDB" id="A0A9X4M9P9"/>
<feature type="transmembrane region" description="Helical" evidence="8">
    <location>
        <begin position="263"/>
        <end position="283"/>
    </location>
</feature>
<evidence type="ECO:0000256" key="5">
    <source>
        <dbReference type="ARBA" id="ARBA00022989"/>
    </source>
</evidence>
<evidence type="ECO:0000313" key="13">
    <source>
        <dbReference type="Proteomes" id="UP001152872"/>
    </source>
</evidence>
<dbReference type="SUPFAM" id="SSF82861">
    <property type="entry name" value="Mechanosensitive channel protein MscS (YggB), transmembrane region"/>
    <property type="match status" value="1"/>
</dbReference>
<feature type="transmembrane region" description="Helical" evidence="8">
    <location>
        <begin position="346"/>
        <end position="365"/>
    </location>
</feature>
<evidence type="ECO:0000256" key="7">
    <source>
        <dbReference type="SAM" id="MobiDB-lite"/>
    </source>
</evidence>
<dbReference type="InterPro" id="IPR011014">
    <property type="entry name" value="MscS_channel_TM-2"/>
</dbReference>
<reference evidence="12" key="1">
    <citation type="submission" date="2019-05" db="EMBL/GenBank/DDBJ databases">
        <title>Whole genome sequencing of Pseudanabaena catenata USMAC16.</title>
        <authorList>
            <person name="Khan Z."/>
            <person name="Omar W.M."/>
            <person name="Convey P."/>
            <person name="Merican F."/>
            <person name="Najimudin N."/>
        </authorList>
    </citation>
    <scope>NUCLEOTIDE SEQUENCE</scope>
    <source>
        <strain evidence="12">USMAC16</strain>
    </source>
</reference>
<dbReference type="RefSeq" id="WP_009628670.1">
    <property type="nucleotide sequence ID" value="NZ_VBTY01000191.1"/>
</dbReference>
<sequence length="580" mass="64988">MSHRSIQIKIHPWKILGKRLFFVILSILSILIVTSLPSINNRLDNSQSAWGQSEFLKLNWLTREKSIDLANVDRAVVRLDGYPLFALASPTVNQRFPVEQRVQGIENELSHVANSKFDPETLHVTATIDHQSDQPVIAINDRYLMTVTTMDAQLQGRDPQGWANQLTEILREALIRARQERQPQFLIERGGIAFGILLATIVAIRVISHWLKRLKLKQETIEAQLEHTASPYLDSVAVTDLAQQLKQRQKANLCDLQRRILELGYLGVLGVSSFTILGLVPYTRGFQSFLLSTPLQILAIVLGTYLLIRISNLLIERFSGFLKAKDFAMLKPYQRLDLRVSTVSQVLRNVTAIILVGLGTLAILSTIGFDLIPLLAGAGIVGIAISFAAQGLIKDIINGFLIILEDQYAVGDVIIVGKLGGLVENMNLRITQVRNNEGQLITIPNSSIAIVQNLSKDWARVDLTIRVAYDTDPDLALNVLRKLSQEIYQEYIWRTKILEPPEVLGIDDLEHSGMLIRTWIKTQPLQQWSVAREFRRRLKIAMAKEGIAIGIPQQSVVSSDPDINLNPLETQVPPDESTPT</sequence>
<dbReference type="GO" id="GO:0005886">
    <property type="term" value="C:plasma membrane"/>
    <property type="evidence" value="ECO:0007669"/>
    <property type="project" value="UniProtKB-SubCell"/>
</dbReference>
<dbReference type="InterPro" id="IPR010920">
    <property type="entry name" value="LSM_dom_sf"/>
</dbReference>
<evidence type="ECO:0000313" key="12">
    <source>
        <dbReference type="EMBL" id="MDG3496491.1"/>
    </source>
</evidence>
<dbReference type="Gene3D" id="1.10.287.1260">
    <property type="match status" value="1"/>
</dbReference>
<dbReference type="PANTHER" id="PTHR30460:SF0">
    <property type="entry name" value="MODERATE CONDUCTANCE MECHANOSENSITIVE CHANNEL YBIO"/>
    <property type="match status" value="1"/>
</dbReference>
<dbReference type="InterPro" id="IPR049142">
    <property type="entry name" value="MS_channel_1st"/>
</dbReference>